<evidence type="ECO:0000313" key="12">
    <source>
        <dbReference type="Ensembl" id="ENSNMLP00000002975.1"/>
    </source>
</evidence>
<dbReference type="InterPro" id="IPR007110">
    <property type="entry name" value="Ig-like_dom"/>
</dbReference>
<dbReference type="PANTHER" id="PTHR11640">
    <property type="entry name" value="NEPHRIN"/>
    <property type="match status" value="1"/>
</dbReference>
<evidence type="ECO:0000256" key="9">
    <source>
        <dbReference type="ARBA" id="ARBA00023180"/>
    </source>
</evidence>
<proteinExistence type="predicted"/>
<comment type="subcellular location">
    <subcellularLocation>
        <location evidence="1">Membrane</location>
        <topology evidence="1">Single-pass type I membrane protein</topology>
    </subcellularLocation>
</comment>
<dbReference type="PANTHER" id="PTHR11640:SF31">
    <property type="entry name" value="IRREGULAR CHIASM C-ROUGHEST PROTEIN-RELATED"/>
    <property type="match status" value="1"/>
</dbReference>
<evidence type="ECO:0000256" key="5">
    <source>
        <dbReference type="ARBA" id="ARBA00022737"/>
    </source>
</evidence>
<keyword evidence="13" id="KW-1185">Reference proteome</keyword>
<reference evidence="12" key="2">
    <citation type="submission" date="2025-09" db="UniProtKB">
        <authorList>
            <consortium name="Ensembl"/>
        </authorList>
    </citation>
    <scope>IDENTIFICATION</scope>
</reference>
<dbReference type="SMART" id="SM00409">
    <property type="entry name" value="IG"/>
    <property type="match status" value="1"/>
</dbReference>
<dbReference type="InterPro" id="IPR051275">
    <property type="entry name" value="Cell_adhesion_signaling"/>
</dbReference>
<evidence type="ECO:0000256" key="7">
    <source>
        <dbReference type="ARBA" id="ARBA00023136"/>
    </source>
</evidence>
<dbReference type="GO" id="GO:0005911">
    <property type="term" value="C:cell-cell junction"/>
    <property type="evidence" value="ECO:0007669"/>
    <property type="project" value="TreeGrafter"/>
</dbReference>
<dbReference type="FunFam" id="2.60.40.10:FF:000076">
    <property type="entry name" value="Leucine-rich repeat and Ig domain-containing 4"/>
    <property type="match status" value="1"/>
</dbReference>
<dbReference type="InterPro" id="IPR003599">
    <property type="entry name" value="Ig_sub"/>
</dbReference>
<keyword evidence="2" id="KW-0433">Leucine-rich repeat</keyword>
<dbReference type="PROSITE" id="PS50835">
    <property type="entry name" value="IG_LIKE"/>
    <property type="match status" value="2"/>
</dbReference>
<dbReference type="SMART" id="SM00408">
    <property type="entry name" value="IGc2"/>
    <property type="match status" value="1"/>
</dbReference>
<dbReference type="Pfam" id="PF13927">
    <property type="entry name" value="Ig_3"/>
    <property type="match status" value="1"/>
</dbReference>
<keyword evidence="10" id="KW-0393">Immunoglobulin domain</keyword>
<sequence length="176" mass="19566">WVELKRHRHIRRPTNVSQLHPFWLKIAFGRSLFLSCLADGWPQPSISWTLPNGVTLDKPQSIARVTVFTNGTLLLRHAATFDKGTYTCRAANPYGTAFASYPVVVTVHPPRISSALSSVTRVLRGTAVTLPCTASGVPQPEISWTLPGRTTIFPHNRYAVHGGCLQYTLMESQRRS</sequence>
<evidence type="ECO:0000256" key="8">
    <source>
        <dbReference type="ARBA" id="ARBA00023157"/>
    </source>
</evidence>
<dbReference type="Gene3D" id="2.60.40.10">
    <property type="entry name" value="Immunoglobulins"/>
    <property type="match status" value="2"/>
</dbReference>
<feature type="domain" description="Ig-like" evidence="11">
    <location>
        <begin position="13"/>
        <end position="106"/>
    </location>
</feature>
<evidence type="ECO:0000256" key="3">
    <source>
        <dbReference type="ARBA" id="ARBA00022692"/>
    </source>
</evidence>
<accession>A0A8C6S821</accession>
<dbReference type="Ensembl" id="ENSNMLT00000003419.1">
    <property type="protein sequence ID" value="ENSNMLP00000002975.1"/>
    <property type="gene ID" value="ENSNMLG00000002169.1"/>
</dbReference>
<keyword evidence="8" id="KW-1015">Disulfide bond</keyword>
<dbReference type="Proteomes" id="UP000694523">
    <property type="component" value="Unplaced"/>
</dbReference>
<protein>
    <recommendedName>
        <fullName evidence="11">Ig-like domain-containing protein</fullName>
    </recommendedName>
</protein>
<evidence type="ECO:0000256" key="2">
    <source>
        <dbReference type="ARBA" id="ARBA00022614"/>
    </source>
</evidence>
<evidence type="ECO:0000259" key="11">
    <source>
        <dbReference type="PROSITE" id="PS50835"/>
    </source>
</evidence>
<dbReference type="SUPFAM" id="SSF48726">
    <property type="entry name" value="Immunoglobulin"/>
    <property type="match status" value="2"/>
</dbReference>
<evidence type="ECO:0000313" key="13">
    <source>
        <dbReference type="Proteomes" id="UP000694523"/>
    </source>
</evidence>
<dbReference type="GO" id="GO:0005886">
    <property type="term" value="C:plasma membrane"/>
    <property type="evidence" value="ECO:0007669"/>
    <property type="project" value="TreeGrafter"/>
</dbReference>
<keyword evidence="4" id="KW-0732">Signal</keyword>
<evidence type="ECO:0000256" key="6">
    <source>
        <dbReference type="ARBA" id="ARBA00022989"/>
    </source>
</evidence>
<evidence type="ECO:0000256" key="4">
    <source>
        <dbReference type="ARBA" id="ARBA00022729"/>
    </source>
</evidence>
<evidence type="ECO:0000256" key="10">
    <source>
        <dbReference type="ARBA" id="ARBA00023319"/>
    </source>
</evidence>
<dbReference type="AlphaFoldDB" id="A0A8C6S821"/>
<dbReference type="InterPro" id="IPR036179">
    <property type="entry name" value="Ig-like_dom_sf"/>
</dbReference>
<feature type="domain" description="Ig-like" evidence="11">
    <location>
        <begin position="110"/>
        <end position="176"/>
    </location>
</feature>
<dbReference type="InterPro" id="IPR003598">
    <property type="entry name" value="Ig_sub2"/>
</dbReference>
<reference evidence="12" key="1">
    <citation type="submission" date="2025-08" db="UniProtKB">
        <authorList>
            <consortium name="Ensembl"/>
        </authorList>
    </citation>
    <scope>IDENTIFICATION</scope>
</reference>
<dbReference type="InterPro" id="IPR013783">
    <property type="entry name" value="Ig-like_fold"/>
</dbReference>
<keyword evidence="7" id="KW-0472">Membrane</keyword>
<keyword evidence="9" id="KW-0325">Glycoprotein</keyword>
<keyword evidence="5" id="KW-0677">Repeat</keyword>
<keyword evidence="3" id="KW-0812">Transmembrane</keyword>
<dbReference type="InterPro" id="IPR013098">
    <property type="entry name" value="Ig_I-set"/>
</dbReference>
<organism evidence="12 13">
    <name type="scientific">Neogobius melanostomus</name>
    <name type="common">round goby</name>
    <dbReference type="NCBI Taxonomy" id="47308"/>
    <lineage>
        <taxon>Eukaryota</taxon>
        <taxon>Metazoa</taxon>
        <taxon>Chordata</taxon>
        <taxon>Craniata</taxon>
        <taxon>Vertebrata</taxon>
        <taxon>Euteleostomi</taxon>
        <taxon>Actinopterygii</taxon>
        <taxon>Neopterygii</taxon>
        <taxon>Teleostei</taxon>
        <taxon>Neoteleostei</taxon>
        <taxon>Acanthomorphata</taxon>
        <taxon>Gobiaria</taxon>
        <taxon>Gobiiformes</taxon>
        <taxon>Gobioidei</taxon>
        <taxon>Gobiidae</taxon>
        <taxon>Benthophilinae</taxon>
        <taxon>Neogobiini</taxon>
        <taxon>Neogobius</taxon>
    </lineage>
</organism>
<dbReference type="GO" id="GO:0050839">
    <property type="term" value="F:cell adhesion molecule binding"/>
    <property type="evidence" value="ECO:0007669"/>
    <property type="project" value="TreeGrafter"/>
</dbReference>
<keyword evidence="6" id="KW-1133">Transmembrane helix</keyword>
<dbReference type="Pfam" id="PF07679">
    <property type="entry name" value="I-set"/>
    <property type="match status" value="1"/>
</dbReference>
<evidence type="ECO:0000256" key="1">
    <source>
        <dbReference type="ARBA" id="ARBA00004479"/>
    </source>
</evidence>
<name>A0A8C6S821_9GOBI</name>
<dbReference type="GO" id="GO:0098609">
    <property type="term" value="P:cell-cell adhesion"/>
    <property type="evidence" value="ECO:0007669"/>
    <property type="project" value="TreeGrafter"/>
</dbReference>